<proteinExistence type="predicted"/>
<dbReference type="RefSeq" id="WP_139069779.1">
    <property type="nucleotide sequence ID" value="NZ_LVYV01000001.1"/>
</dbReference>
<accession>A0A109ZYF2</accession>
<dbReference type="OrthoDB" id="8243988at2"/>
<dbReference type="EMBL" id="KT955714">
    <property type="protein sequence ID" value="AMH39544.1"/>
    <property type="molecule type" value="Genomic_DNA"/>
</dbReference>
<evidence type="ECO:0000313" key="1">
    <source>
        <dbReference type="EMBL" id="AMH39544.1"/>
    </source>
</evidence>
<reference evidence="1" key="1">
    <citation type="submission" date="2015-10" db="EMBL/GenBank/DDBJ databases">
        <title>Evolution marks in rhizobial microsymbionts genomes from the relict species Vavilovia formosa (Stev.) Fed.</title>
        <authorList>
            <person name="Kopat V."/>
        </authorList>
    </citation>
    <scope>NUCLEOTIDE SEQUENCE</scope>
    <source>
        <strain evidence="1">Vaf-07</strain>
    </source>
</reference>
<protein>
    <submittedName>
        <fullName evidence="1">Uncharacterized protein</fullName>
    </submittedName>
</protein>
<sequence length="64" mass="7120">MNKSTTHPRICHPISGQPHFDRGPAPVLNAVPLAVRRLTQRYGMSDAYATAVVRLSGMWMEESL</sequence>
<dbReference type="AlphaFoldDB" id="A0A109ZYF2"/>
<name>A0A109ZYF2_9BRAD</name>
<gene>
    <name evidence="1" type="ORF">PROKKA_00733</name>
</gene>
<organism evidence="1">
    <name type="scientific">Tardiphaga robiniae</name>
    <dbReference type="NCBI Taxonomy" id="943830"/>
    <lineage>
        <taxon>Bacteria</taxon>
        <taxon>Pseudomonadati</taxon>
        <taxon>Pseudomonadota</taxon>
        <taxon>Alphaproteobacteria</taxon>
        <taxon>Hyphomicrobiales</taxon>
        <taxon>Nitrobacteraceae</taxon>
        <taxon>Tardiphaga</taxon>
    </lineage>
</organism>